<evidence type="ECO:0000313" key="1">
    <source>
        <dbReference type="EMBL" id="ETN99172.1"/>
    </source>
</evidence>
<dbReference type="EMBL" id="ASPP01044680">
    <property type="protein sequence ID" value="ETN99172.1"/>
    <property type="molecule type" value="Genomic_DNA"/>
</dbReference>
<comment type="caution">
    <text evidence="1">The sequence shown here is derived from an EMBL/GenBank/DDBJ whole genome shotgun (WGS) entry which is preliminary data.</text>
</comment>
<feature type="non-terminal residue" evidence="1">
    <location>
        <position position="140"/>
    </location>
</feature>
<protein>
    <submittedName>
        <fullName evidence="1">Uncharacterized protein</fullName>
    </submittedName>
</protein>
<name>X6LAW5_RETFI</name>
<sequence>SECPEWKEDDLDKKLISVLKTNLRIRELNVITPKYSEEYVIDLLIVQKDRKLSQSILEFLFLQDKDVWDHVCSNHAKKCWEVMFMVFQADFEQWNRYFEQLNTLSIFEGDKPGSLFLNQFQTNTAFIEIVKSSENFLAFL</sequence>
<dbReference type="Proteomes" id="UP000023152">
    <property type="component" value="Unassembled WGS sequence"/>
</dbReference>
<keyword evidence="2" id="KW-1185">Reference proteome</keyword>
<gene>
    <name evidence="1" type="ORF">RFI_38309</name>
</gene>
<evidence type="ECO:0000313" key="2">
    <source>
        <dbReference type="Proteomes" id="UP000023152"/>
    </source>
</evidence>
<feature type="non-terminal residue" evidence="1">
    <location>
        <position position="1"/>
    </location>
</feature>
<proteinExistence type="predicted"/>
<reference evidence="1 2" key="1">
    <citation type="journal article" date="2013" name="Curr. Biol.">
        <title>The Genome of the Foraminiferan Reticulomyxa filosa.</title>
        <authorList>
            <person name="Glockner G."/>
            <person name="Hulsmann N."/>
            <person name="Schleicher M."/>
            <person name="Noegel A.A."/>
            <person name="Eichinger L."/>
            <person name="Gallinger C."/>
            <person name="Pawlowski J."/>
            <person name="Sierra R."/>
            <person name="Euteneuer U."/>
            <person name="Pillet L."/>
            <person name="Moustafa A."/>
            <person name="Platzer M."/>
            <person name="Groth M."/>
            <person name="Szafranski K."/>
            <person name="Schliwa M."/>
        </authorList>
    </citation>
    <scope>NUCLEOTIDE SEQUENCE [LARGE SCALE GENOMIC DNA]</scope>
</reference>
<organism evidence="1 2">
    <name type="scientific">Reticulomyxa filosa</name>
    <dbReference type="NCBI Taxonomy" id="46433"/>
    <lineage>
        <taxon>Eukaryota</taxon>
        <taxon>Sar</taxon>
        <taxon>Rhizaria</taxon>
        <taxon>Retaria</taxon>
        <taxon>Foraminifera</taxon>
        <taxon>Monothalamids</taxon>
        <taxon>Reticulomyxidae</taxon>
        <taxon>Reticulomyxa</taxon>
    </lineage>
</organism>
<accession>X6LAW5</accession>
<dbReference type="AlphaFoldDB" id="X6LAW5"/>